<gene>
    <name evidence="3" type="ORF">RMN56_29270</name>
</gene>
<dbReference type="Pfam" id="PF11611">
    <property type="entry name" value="DUF4352"/>
    <property type="match status" value="1"/>
</dbReference>
<dbReference type="Proteomes" id="UP001303001">
    <property type="component" value="Chromosome"/>
</dbReference>
<reference evidence="3 4" key="1">
    <citation type="submission" date="2023-09" db="EMBL/GenBank/DDBJ databases">
        <title>Micromonospora halotolerans DSM 45598 genome sequence.</title>
        <authorList>
            <person name="Mo P."/>
        </authorList>
    </citation>
    <scope>NUCLEOTIDE SEQUENCE [LARGE SCALE GENOMIC DNA]</scope>
    <source>
        <strain evidence="3 4">DSM 45598</strain>
    </source>
</reference>
<evidence type="ECO:0000259" key="2">
    <source>
        <dbReference type="Pfam" id="PF11611"/>
    </source>
</evidence>
<dbReference type="Gene3D" id="2.60.40.1240">
    <property type="match status" value="1"/>
</dbReference>
<organism evidence="3 4">
    <name type="scientific">Micromonospora halotolerans</name>
    <dbReference type="NCBI Taxonomy" id="709879"/>
    <lineage>
        <taxon>Bacteria</taxon>
        <taxon>Bacillati</taxon>
        <taxon>Actinomycetota</taxon>
        <taxon>Actinomycetes</taxon>
        <taxon>Micromonosporales</taxon>
        <taxon>Micromonosporaceae</taxon>
        <taxon>Micromonospora</taxon>
    </lineage>
</organism>
<accession>A0ABY9ZX65</accession>
<dbReference type="EMBL" id="CP134876">
    <property type="protein sequence ID" value="WNM39165.1"/>
    <property type="molecule type" value="Genomic_DNA"/>
</dbReference>
<proteinExistence type="predicted"/>
<evidence type="ECO:0000313" key="3">
    <source>
        <dbReference type="EMBL" id="WNM39165.1"/>
    </source>
</evidence>
<evidence type="ECO:0000256" key="1">
    <source>
        <dbReference type="ARBA" id="ARBA00022729"/>
    </source>
</evidence>
<feature type="domain" description="DUF4352" evidence="2">
    <location>
        <begin position="61"/>
        <end position="167"/>
    </location>
</feature>
<protein>
    <submittedName>
        <fullName evidence="3">DUF4352 domain-containing protein</fullName>
    </submittedName>
</protein>
<dbReference type="RefSeq" id="WP_313721072.1">
    <property type="nucleotide sequence ID" value="NZ_CP134876.1"/>
</dbReference>
<keyword evidence="1" id="KW-0732">Signal</keyword>
<dbReference type="InterPro" id="IPR029050">
    <property type="entry name" value="Immunoprotect_excell_Ig-like"/>
</dbReference>
<evidence type="ECO:0000313" key="4">
    <source>
        <dbReference type="Proteomes" id="UP001303001"/>
    </source>
</evidence>
<dbReference type="InterPro" id="IPR029051">
    <property type="entry name" value="DUF4352"/>
</dbReference>
<keyword evidence="4" id="KW-1185">Reference proteome</keyword>
<dbReference type="PROSITE" id="PS51257">
    <property type="entry name" value="PROKAR_LIPOPROTEIN"/>
    <property type="match status" value="1"/>
</dbReference>
<sequence length="190" mass="19745">MTRAHYAAAFALVTVLAGCGGGPEKPVTVGATLAPTSAAPATSTPAASPSASPSQDGMLAIGQTFTFENNTMTTSVLGYKQPIGEASRDMKKEGEAFGGLEVNTCNLASASEPRQVNVLPWSLELPDGTTTSHRWSGVVSAEYPYSPKTLKPGRCVKGWIVFTVPAKGEPSVAVYEGQGNQGQPAEWKLS</sequence>
<name>A0ABY9ZX65_9ACTN</name>